<evidence type="ECO:0000313" key="8">
    <source>
        <dbReference type="Proteomes" id="UP000007796"/>
    </source>
</evidence>
<dbReference type="InterPro" id="IPR013700">
    <property type="entry name" value="AflR"/>
</dbReference>
<evidence type="ECO:0000256" key="2">
    <source>
        <dbReference type="ARBA" id="ARBA00023015"/>
    </source>
</evidence>
<dbReference type="GeneID" id="25975630"/>
<dbReference type="eggNOG" id="ENOG502SUCM">
    <property type="taxonomic scope" value="Eukaryota"/>
</dbReference>
<keyword evidence="4" id="KW-0804">Transcription</keyword>
<name>F0XGQ6_GROCL</name>
<sequence length="422" mass="44500">MAASTAAAGPIGLSPISDEKGFLYATPAVPVVGAQNSYGLETGWQTPCSMDSNGGLTRNHSISSELGIMGMDDQTQHSHISGFTARSGDLYATNLPWTSPADLSASQFPEASLGMHMGVHSRSQSFDFSMPATPGAGVGWIDSPMVDMYGYGQNPMHTPASMDSSSNNYIPSPATTPSMRQSPPVGHESVPMMASHDSSGGVRHRHRSRSDCPCFSTCLNSLQALHNASSPTAPAFDVVLKLNSKAVEGCSAMLGCPRCMSRSGTHTAAMLLATVIGKITSFYKYASQTYFSHTSNGMDSAMYGMGTGGTGEVDCSSGYSSSSSPQSATAATTAAPTATMATGLGVSLGAYQLQGEDGRWLQLQILNRELHKLEDVYTRFRQVCGDLSEDVEMSKAMIGYLGQTLGSTLDLVNHRKGDLRYA</sequence>
<organism evidence="8">
    <name type="scientific">Grosmannia clavigera (strain kw1407 / UAMH 11150)</name>
    <name type="common">Blue stain fungus</name>
    <name type="synonym">Graphiocladiella clavigera</name>
    <dbReference type="NCBI Taxonomy" id="655863"/>
    <lineage>
        <taxon>Eukaryota</taxon>
        <taxon>Fungi</taxon>
        <taxon>Dikarya</taxon>
        <taxon>Ascomycota</taxon>
        <taxon>Pezizomycotina</taxon>
        <taxon>Sordariomycetes</taxon>
        <taxon>Sordariomycetidae</taxon>
        <taxon>Ophiostomatales</taxon>
        <taxon>Ophiostomataceae</taxon>
        <taxon>Leptographium</taxon>
    </lineage>
</organism>
<dbReference type="AlphaFoldDB" id="F0XGQ6"/>
<dbReference type="RefSeq" id="XP_014172173.1">
    <property type="nucleotide sequence ID" value="XM_014316698.1"/>
</dbReference>
<evidence type="ECO:0000256" key="5">
    <source>
        <dbReference type="ARBA" id="ARBA00023242"/>
    </source>
</evidence>
<dbReference type="Proteomes" id="UP000007796">
    <property type="component" value="Unassembled WGS sequence"/>
</dbReference>
<dbReference type="InParanoid" id="F0XGQ6"/>
<dbReference type="GO" id="GO:0045122">
    <property type="term" value="P:aflatoxin biosynthetic process"/>
    <property type="evidence" value="ECO:0007669"/>
    <property type="project" value="InterPro"/>
</dbReference>
<dbReference type="EMBL" id="GL629769">
    <property type="protein sequence ID" value="EFX02691.1"/>
    <property type="molecule type" value="Genomic_DNA"/>
</dbReference>
<dbReference type="GO" id="GO:0003677">
    <property type="term" value="F:DNA binding"/>
    <property type="evidence" value="ECO:0007669"/>
    <property type="project" value="UniProtKB-KW"/>
</dbReference>
<dbReference type="OrthoDB" id="5069333at2759"/>
<keyword evidence="2" id="KW-0805">Transcription regulation</keyword>
<evidence type="ECO:0000313" key="7">
    <source>
        <dbReference type="EMBL" id="EFX02691.1"/>
    </source>
</evidence>
<keyword evidence="8" id="KW-1185">Reference proteome</keyword>
<evidence type="ECO:0000256" key="4">
    <source>
        <dbReference type="ARBA" id="ARBA00023163"/>
    </source>
</evidence>
<evidence type="ECO:0000256" key="3">
    <source>
        <dbReference type="ARBA" id="ARBA00023125"/>
    </source>
</evidence>
<dbReference type="GO" id="GO:0005634">
    <property type="term" value="C:nucleus"/>
    <property type="evidence" value="ECO:0007669"/>
    <property type="project" value="InterPro"/>
</dbReference>
<accession>F0XGQ6</accession>
<keyword evidence="3" id="KW-0238">DNA-binding</keyword>
<dbReference type="Pfam" id="PF08493">
    <property type="entry name" value="AflR"/>
    <property type="match status" value="1"/>
</dbReference>
<dbReference type="GO" id="GO:0006355">
    <property type="term" value="P:regulation of DNA-templated transcription"/>
    <property type="evidence" value="ECO:0007669"/>
    <property type="project" value="InterPro"/>
</dbReference>
<evidence type="ECO:0000259" key="6">
    <source>
        <dbReference type="Pfam" id="PF08493"/>
    </source>
</evidence>
<reference evidence="7 8" key="1">
    <citation type="journal article" date="2011" name="Proc. Natl. Acad. Sci. U.S.A.">
        <title>Genome and transcriptome analyses of the mountain pine beetle-fungal symbiont Grosmannia clavigera, a lodgepole pine pathogen.</title>
        <authorList>
            <person name="DiGuistini S."/>
            <person name="Wang Y."/>
            <person name="Liao N.Y."/>
            <person name="Taylor G."/>
            <person name="Tanguay P."/>
            <person name="Feau N."/>
            <person name="Henrissat B."/>
            <person name="Chan S.K."/>
            <person name="Hesse-Orce U."/>
            <person name="Alamouti S.M."/>
            <person name="Tsui C.K.M."/>
            <person name="Docking R.T."/>
            <person name="Levasseur A."/>
            <person name="Haridas S."/>
            <person name="Robertson G."/>
            <person name="Birol I."/>
            <person name="Holt R.A."/>
            <person name="Marra M.A."/>
            <person name="Hamelin R.C."/>
            <person name="Hirst M."/>
            <person name="Jones S.J.M."/>
            <person name="Bohlmann J."/>
            <person name="Breuil C."/>
        </authorList>
    </citation>
    <scope>NUCLEOTIDE SEQUENCE [LARGE SCALE GENOMIC DNA]</scope>
    <source>
        <strain evidence="8">kw1407 / UAMH 11150</strain>
    </source>
</reference>
<evidence type="ECO:0000256" key="1">
    <source>
        <dbReference type="ARBA" id="ARBA00022723"/>
    </source>
</evidence>
<proteinExistence type="predicted"/>
<dbReference type="GO" id="GO:0046872">
    <property type="term" value="F:metal ion binding"/>
    <property type="evidence" value="ECO:0007669"/>
    <property type="project" value="UniProtKB-KW"/>
</dbReference>
<keyword evidence="5" id="KW-0539">Nucleus</keyword>
<gene>
    <name evidence="7" type="ORF">CMQ_2620</name>
</gene>
<protein>
    <submittedName>
        <fullName evidence="7">Transcription factor</fullName>
    </submittedName>
</protein>
<feature type="domain" description="Aflatoxin regulatory protein" evidence="6">
    <location>
        <begin position="212"/>
        <end position="296"/>
    </location>
</feature>
<keyword evidence="1" id="KW-0479">Metal-binding</keyword>
<dbReference type="HOGENOM" id="CLU_035265_0_0_1"/>